<gene>
    <name evidence="1" type="ordered locus">Aazo_5212</name>
</gene>
<dbReference type="KEGG" id="naz:Aazo_5212"/>
<dbReference type="HOGENOM" id="CLU_3382934_0_0_3"/>
<protein>
    <submittedName>
        <fullName evidence="1">Uncharacterized protein</fullName>
    </submittedName>
</protein>
<evidence type="ECO:0000313" key="1">
    <source>
        <dbReference type="EMBL" id="ADI66247.1"/>
    </source>
</evidence>
<dbReference type="AlphaFoldDB" id="D7E0S8"/>
<proteinExistence type="predicted"/>
<organism evidence="1 2">
    <name type="scientific">Nostoc azollae (strain 0708)</name>
    <name type="common">Anabaena azollae (strain 0708)</name>
    <dbReference type="NCBI Taxonomy" id="551115"/>
    <lineage>
        <taxon>Bacteria</taxon>
        <taxon>Bacillati</taxon>
        <taxon>Cyanobacteriota</taxon>
        <taxon>Cyanophyceae</taxon>
        <taxon>Nostocales</taxon>
        <taxon>Nostocaceae</taxon>
        <taxon>Trichormus</taxon>
    </lineage>
</organism>
<evidence type="ECO:0000313" key="2">
    <source>
        <dbReference type="Proteomes" id="UP000001511"/>
    </source>
</evidence>
<name>D7E0S8_NOSA0</name>
<keyword evidence="2" id="KW-1185">Reference proteome</keyword>
<sequence length="33" mass="3910">MKILTKEAFKDVKVLGVIDGKYFDFQKEYTIQL</sequence>
<accession>D7E0S8</accession>
<dbReference type="Proteomes" id="UP000001511">
    <property type="component" value="Chromosome"/>
</dbReference>
<dbReference type="EMBL" id="CP002059">
    <property type="protein sequence ID" value="ADI66247.1"/>
    <property type="molecule type" value="Genomic_DNA"/>
</dbReference>
<reference evidence="1 2" key="1">
    <citation type="journal article" date="2010" name="PLoS ONE">
        <title>Genome erosion in a nitrogen-fixing vertically transmitted endosymbiotic multicellular cyanobacterium.</title>
        <authorList>
            <person name="Ran L."/>
            <person name="Larsson J."/>
            <person name="Vigil-Stenman T."/>
            <person name="Nylander J.A."/>
            <person name="Ininbergs K."/>
            <person name="Zheng W.W."/>
            <person name="Lapidus A."/>
            <person name="Lowry S."/>
            <person name="Haselkorn R."/>
            <person name="Bergman B."/>
        </authorList>
    </citation>
    <scope>NUCLEOTIDE SEQUENCE [LARGE SCALE GENOMIC DNA]</scope>
    <source>
        <strain evidence="1 2">0708</strain>
    </source>
</reference>